<dbReference type="PIRSF" id="PIRSF010256">
    <property type="entry name" value="CoxE_vWa"/>
    <property type="match status" value="1"/>
</dbReference>
<gene>
    <name evidence="3" type="ORF">NE857_24835</name>
</gene>
<dbReference type="PANTHER" id="PTHR39338">
    <property type="entry name" value="BLL5662 PROTEIN-RELATED"/>
    <property type="match status" value="1"/>
</dbReference>
<feature type="domain" description="VWFA" evidence="2">
    <location>
        <begin position="214"/>
        <end position="376"/>
    </location>
</feature>
<dbReference type="SUPFAM" id="SSF53300">
    <property type="entry name" value="vWA-like"/>
    <property type="match status" value="1"/>
</dbReference>
<dbReference type="InterPro" id="IPR036465">
    <property type="entry name" value="vWFA_dom_sf"/>
</dbReference>
<dbReference type="SMART" id="SM00327">
    <property type="entry name" value="VWA"/>
    <property type="match status" value="1"/>
</dbReference>
<accession>A0ABY5D538</accession>
<feature type="region of interest" description="Disordered" evidence="1">
    <location>
        <begin position="387"/>
        <end position="409"/>
    </location>
</feature>
<dbReference type="InterPro" id="IPR008912">
    <property type="entry name" value="Uncharacterised_CoxE"/>
</dbReference>
<dbReference type="RefSeq" id="WP_254417895.1">
    <property type="nucleotide sequence ID" value="NZ_BAAAJB010000035.1"/>
</dbReference>
<proteinExistence type="predicted"/>
<protein>
    <submittedName>
        <fullName evidence="3">VWA domain-containing protein</fullName>
    </submittedName>
</protein>
<reference evidence="3" key="1">
    <citation type="submission" date="2022-06" db="EMBL/GenBank/DDBJ databases">
        <authorList>
            <person name="Ping M."/>
        </authorList>
    </citation>
    <scope>NUCLEOTIDE SEQUENCE</scope>
    <source>
        <strain evidence="3">JCM11759T</strain>
    </source>
</reference>
<dbReference type="CDD" id="cd00198">
    <property type="entry name" value="vWFA"/>
    <property type="match status" value="1"/>
</dbReference>
<dbReference type="Gene3D" id="3.40.50.410">
    <property type="entry name" value="von Willebrand factor, type A domain"/>
    <property type="match status" value="1"/>
</dbReference>
<evidence type="ECO:0000256" key="1">
    <source>
        <dbReference type="SAM" id="MobiDB-lite"/>
    </source>
</evidence>
<dbReference type="PANTHER" id="PTHR39338:SF6">
    <property type="entry name" value="BLL5662 PROTEIN"/>
    <property type="match status" value="1"/>
</dbReference>
<evidence type="ECO:0000259" key="2">
    <source>
        <dbReference type="SMART" id="SM00327"/>
    </source>
</evidence>
<dbReference type="InterPro" id="IPR002035">
    <property type="entry name" value="VWF_A"/>
</dbReference>
<sequence>MDRAAFAIGLTERLRAHGVRVDLDAAATLSRALAVAPPSGLDGLYWTLRVCLVRRRCDLAAFDSVFAAVFGDGVPEDESTAPLAAPRSRADGSPDPAPGPEQEGTVGAGLPWVTLPPASGGPQESAPSTTLPELLPSELEALARAPFDQLSETETAQLGTWLERLGPRLPRRRVRRRAAGRSGHGVALRPTLARARRTGWEPLELVRTRPMTRPRRVVVLCDVSGSMRAQASAYVHLMRAFALAVETEAFAFGTRLTRLTPLLREGTAEAAVARATGAVDDRFSGTRIAANLRTLLASRHGVAVRGAVVVVASDGWDGDTPEAMTAAMERLRRRAHRVVWANPRAAAPGFEPTVSGMAAALPFCHALLPAHTFAALKDVVEAVARESSLSRSGGRQAGGGVVPEGDVDS</sequence>
<feature type="region of interest" description="Disordered" evidence="1">
    <location>
        <begin position="77"/>
        <end position="130"/>
    </location>
</feature>
<dbReference type="Proteomes" id="UP001055940">
    <property type="component" value="Chromosome"/>
</dbReference>
<evidence type="ECO:0000313" key="3">
    <source>
        <dbReference type="EMBL" id="USY18505.1"/>
    </source>
</evidence>
<evidence type="ECO:0000313" key="4">
    <source>
        <dbReference type="Proteomes" id="UP001055940"/>
    </source>
</evidence>
<keyword evidence="4" id="KW-1185">Reference proteome</keyword>
<dbReference type="Pfam" id="PF05762">
    <property type="entry name" value="VWA_CoxE"/>
    <property type="match status" value="1"/>
</dbReference>
<dbReference type="InterPro" id="IPR011195">
    <property type="entry name" value="UCP010256"/>
</dbReference>
<organism evidence="3 4">
    <name type="scientific">Nocardiopsis exhalans</name>
    <dbReference type="NCBI Taxonomy" id="163604"/>
    <lineage>
        <taxon>Bacteria</taxon>
        <taxon>Bacillati</taxon>
        <taxon>Actinomycetota</taxon>
        <taxon>Actinomycetes</taxon>
        <taxon>Streptosporangiales</taxon>
        <taxon>Nocardiopsidaceae</taxon>
        <taxon>Nocardiopsis</taxon>
    </lineage>
</organism>
<dbReference type="EMBL" id="CP099837">
    <property type="protein sequence ID" value="USY18505.1"/>
    <property type="molecule type" value="Genomic_DNA"/>
</dbReference>
<name>A0ABY5D538_9ACTN</name>